<sequence length="42" mass="4507">MEELHVGEGATGATVRIQRFSYEGGAVIIHLQNKPRARGVTG</sequence>
<organism evidence="1 2">
    <name type="scientific">Linum tenue</name>
    <dbReference type="NCBI Taxonomy" id="586396"/>
    <lineage>
        <taxon>Eukaryota</taxon>
        <taxon>Viridiplantae</taxon>
        <taxon>Streptophyta</taxon>
        <taxon>Embryophyta</taxon>
        <taxon>Tracheophyta</taxon>
        <taxon>Spermatophyta</taxon>
        <taxon>Magnoliopsida</taxon>
        <taxon>eudicotyledons</taxon>
        <taxon>Gunneridae</taxon>
        <taxon>Pentapetalae</taxon>
        <taxon>rosids</taxon>
        <taxon>fabids</taxon>
        <taxon>Malpighiales</taxon>
        <taxon>Linaceae</taxon>
        <taxon>Linum</taxon>
    </lineage>
</organism>
<comment type="caution">
    <text evidence="1">The sequence shown here is derived from an EMBL/GenBank/DDBJ whole genome shotgun (WGS) entry which is preliminary data.</text>
</comment>
<dbReference type="AlphaFoldDB" id="A0AAV0IXC8"/>
<accession>A0AAV0IXC8</accession>
<evidence type="ECO:0000313" key="2">
    <source>
        <dbReference type="Proteomes" id="UP001154282"/>
    </source>
</evidence>
<name>A0AAV0IXC8_9ROSI</name>
<proteinExistence type="predicted"/>
<dbReference type="EMBL" id="CAMGYJ010000004">
    <property type="protein sequence ID" value="CAI0401393.1"/>
    <property type="molecule type" value="Genomic_DNA"/>
</dbReference>
<gene>
    <name evidence="1" type="ORF">LITE_LOCUS11183</name>
</gene>
<protein>
    <submittedName>
        <fullName evidence="1">Uncharacterized protein</fullName>
    </submittedName>
</protein>
<dbReference type="Proteomes" id="UP001154282">
    <property type="component" value="Unassembled WGS sequence"/>
</dbReference>
<reference evidence="1" key="1">
    <citation type="submission" date="2022-08" db="EMBL/GenBank/DDBJ databases">
        <authorList>
            <person name="Gutierrez-Valencia J."/>
        </authorList>
    </citation>
    <scope>NUCLEOTIDE SEQUENCE</scope>
</reference>
<keyword evidence="2" id="KW-1185">Reference proteome</keyword>
<evidence type="ECO:0000313" key="1">
    <source>
        <dbReference type="EMBL" id="CAI0401393.1"/>
    </source>
</evidence>